<reference evidence="7" key="1">
    <citation type="journal article" date="2013" name="Genome Biol.">
        <title>Comparative genomics of the core and accessory genomes of 48 Sinorhizobium strains comprising five genospecies.</title>
        <authorList>
            <person name="Sugawara M."/>
            <person name="Epstein B."/>
            <person name="Badgley B.D."/>
            <person name="Unno T."/>
            <person name="Xu L."/>
            <person name="Reese J."/>
            <person name="Gyaneshwar P."/>
            <person name="Denny R."/>
            <person name="Mudge J."/>
            <person name="Bharti A.K."/>
            <person name="Farmer A.D."/>
            <person name="May G.D."/>
            <person name="Woodward J.E."/>
            <person name="Medigue C."/>
            <person name="Vallenet D."/>
            <person name="Lajus A."/>
            <person name="Rouy Z."/>
            <person name="Martinez-Vaz B."/>
            <person name="Tiffin P."/>
            <person name="Young N.D."/>
            <person name="Sadowsky M.J."/>
        </authorList>
    </citation>
    <scope>NUCLEOTIDE SEQUENCE</scope>
    <source>
        <strain evidence="7">M1</strain>
    </source>
</reference>
<dbReference type="SUPFAM" id="SSF46785">
    <property type="entry name" value="Winged helix' DNA-binding domain"/>
    <property type="match status" value="1"/>
</dbReference>
<keyword evidence="4" id="KW-0010">Activator</keyword>
<protein>
    <submittedName>
        <fullName evidence="7">LysR family transcriptional regulator</fullName>
    </submittedName>
</protein>
<organism evidence="7">
    <name type="scientific">Sinorhizobium medicae</name>
    <dbReference type="NCBI Taxonomy" id="110321"/>
    <lineage>
        <taxon>Bacteria</taxon>
        <taxon>Pseudomonadati</taxon>
        <taxon>Pseudomonadota</taxon>
        <taxon>Alphaproteobacteria</taxon>
        <taxon>Hyphomicrobiales</taxon>
        <taxon>Rhizobiaceae</taxon>
        <taxon>Sinorhizobium/Ensifer group</taxon>
        <taxon>Sinorhizobium</taxon>
    </lineage>
</organism>
<dbReference type="Gene3D" id="1.10.10.10">
    <property type="entry name" value="Winged helix-like DNA-binding domain superfamily/Winged helix DNA-binding domain"/>
    <property type="match status" value="1"/>
</dbReference>
<dbReference type="InterPro" id="IPR036388">
    <property type="entry name" value="WH-like_DNA-bd_sf"/>
</dbReference>
<keyword evidence="3" id="KW-0238">DNA-binding</keyword>
<dbReference type="Pfam" id="PF00126">
    <property type="entry name" value="HTH_1"/>
    <property type="match status" value="1"/>
</dbReference>
<gene>
    <name evidence="7" type="ORF">GHJ91_07520</name>
</gene>
<comment type="similarity">
    <text evidence="1">Belongs to the LysR transcriptional regulatory family.</text>
</comment>
<comment type="caution">
    <text evidence="7">The sequence shown here is derived from an EMBL/GenBank/DDBJ whole genome shotgun (WGS) entry which is preliminary data.</text>
</comment>
<dbReference type="InterPro" id="IPR005119">
    <property type="entry name" value="LysR_subst-bd"/>
</dbReference>
<feature type="domain" description="HTH lysR-type" evidence="6">
    <location>
        <begin position="4"/>
        <end position="61"/>
    </location>
</feature>
<dbReference type="EMBL" id="WISB01000042">
    <property type="protein sequence ID" value="MQW69031.1"/>
    <property type="molecule type" value="Genomic_DNA"/>
</dbReference>
<dbReference type="PANTHER" id="PTHR30427:SF1">
    <property type="entry name" value="TRANSCRIPTIONAL ACTIVATOR PROTEIN LYSR"/>
    <property type="match status" value="1"/>
</dbReference>
<keyword evidence="2" id="KW-0805">Transcription regulation</keyword>
<evidence type="ECO:0000256" key="5">
    <source>
        <dbReference type="ARBA" id="ARBA00023163"/>
    </source>
</evidence>
<dbReference type="Pfam" id="PF03466">
    <property type="entry name" value="LysR_substrate"/>
    <property type="match status" value="1"/>
</dbReference>
<dbReference type="PRINTS" id="PR00039">
    <property type="entry name" value="HTHLYSR"/>
</dbReference>
<dbReference type="PROSITE" id="PS50931">
    <property type="entry name" value="HTH_LYSR"/>
    <property type="match status" value="1"/>
</dbReference>
<accession>A0A6G1WH32</accession>
<evidence type="ECO:0000313" key="7">
    <source>
        <dbReference type="EMBL" id="MQW69031.1"/>
    </source>
</evidence>
<dbReference type="GO" id="GO:0010628">
    <property type="term" value="P:positive regulation of gene expression"/>
    <property type="evidence" value="ECO:0007669"/>
    <property type="project" value="TreeGrafter"/>
</dbReference>
<dbReference type="SUPFAM" id="SSF53850">
    <property type="entry name" value="Periplasmic binding protein-like II"/>
    <property type="match status" value="1"/>
</dbReference>
<dbReference type="Gene3D" id="3.40.190.290">
    <property type="match status" value="1"/>
</dbReference>
<dbReference type="InterPro" id="IPR000847">
    <property type="entry name" value="LysR_HTH_N"/>
</dbReference>
<dbReference type="InterPro" id="IPR036390">
    <property type="entry name" value="WH_DNA-bd_sf"/>
</dbReference>
<proteinExistence type="inferred from homology"/>
<sequence>MRTLNHRQLLGFRAVMVTGSMTGAGKILHLSQPAVTRLIKDLERELDLPLFIRTGVAVKPTQQALELFREVERYFNGVDRIVETAGYLRNRRGGRLRIAAMSTLSSRSLPEAIHRFKQIEPELDFYVHSDTSHHILDAVQRNEFDIGFGRVPAERTDIEHLPMPTSSAICLVPRHHRLAAKQSISVTDLHREQLISLGTSSLLRLQIEAALESAGVRGGTVIQTLFSNTVPSYVARGLGIGVTDIFSVLGADRTNIVVRRFTPELAFDFSAIYPRSEHSPLAIAFARTMLNVVANDIAEVEVALQSVRS</sequence>
<dbReference type="GO" id="GO:0003700">
    <property type="term" value="F:DNA-binding transcription factor activity"/>
    <property type="evidence" value="ECO:0007669"/>
    <property type="project" value="InterPro"/>
</dbReference>
<evidence type="ECO:0000256" key="3">
    <source>
        <dbReference type="ARBA" id="ARBA00023125"/>
    </source>
</evidence>
<evidence type="ECO:0000256" key="4">
    <source>
        <dbReference type="ARBA" id="ARBA00023159"/>
    </source>
</evidence>
<evidence type="ECO:0000256" key="2">
    <source>
        <dbReference type="ARBA" id="ARBA00023015"/>
    </source>
</evidence>
<name>A0A6G1WH32_9HYPH</name>
<dbReference type="GO" id="GO:0043565">
    <property type="term" value="F:sequence-specific DNA binding"/>
    <property type="evidence" value="ECO:0007669"/>
    <property type="project" value="TreeGrafter"/>
</dbReference>
<evidence type="ECO:0000256" key="1">
    <source>
        <dbReference type="ARBA" id="ARBA00009437"/>
    </source>
</evidence>
<keyword evidence="5" id="KW-0804">Transcription</keyword>
<dbReference type="AlphaFoldDB" id="A0A6G1WH32"/>
<dbReference type="RefSeq" id="WP_024325309.1">
    <property type="nucleotide sequence ID" value="NZ_RPIT01000010.1"/>
</dbReference>
<evidence type="ECO:0000259" key="6">
    <source>
        <dbReference type="PROSITE" id="PS50931"/>
    </source>
</evidence>
<dbReference type="PANTHER" id="PTHR30427">
    <property type="entry name" value="TRANSCRIPTIONAL ACTIVATOR PROTEIN LYSR"/>
    <property type="match status" value="1"/>
</dbReference>